<proteinExistence type="predicted"/>
<evidence type="ECO:0000313" key="2">
    <source>
        <dbReference type="EMBL" id="SVB88795.1"/>
    </source>
</evidence>
<keyword evidence="1" id="KW-0560">Oxidoreductase</keyword>
<evidence type="ECO:0000256" key="1">
    <source>
        <dbReference type="ARBA" id="ARBA00023002"/>
    </source>
</evidence>
<protein>
    <recommendedName>
        <fullName evidence="3">TauD/TfdA-like domain-containing protein</fullName>
    </recommendedName>
</protein>
<dbReference type="GO" id="GO:0016491">
    <property type="term" value="F:oxidoreductase activity"/>
    <property type="evidence" value="ECO:0007669"/>
    <property type="project" value="UniProtKB-KW"/>
</dbReference>
<dbReference type="AlphaFoldDB" id="A0A382HNX7"/>
<dbReference type="Gene3D" id="3.60.130.10">
    <property type="entry name" value="Clavaminate synthase-like"/>
    <property type="match status" value="1"/>
</dbReference>
<name>A0A382HNX7_9ZZZZ</name>
<organism evidence="2">
    <name type="scientific">marine metagenome</name>
    <dbReference type="NCBI Taxonomy" id="408172"/>
    <lineage>
        <taxon>unclassified sequences</taxon>
        <taxon>metagenomes</taxon>
        <taxon>ecological metagenomes</taxon>
    </lineage>
</organism>
<reference evidence="2" key="1">
    <citation type="submission" date="2018-05" db="EMBL/GenBank/DDBJ databases">
        <authorList>
            <person name="Lanie J.A."/>
            <person name="Ng W.-L."/>
            <person name="Kazmierczak K.M."/>
            <person name="Andrzejewski T.M."/>
            <person name="Davidsen T.M."/>
            <person name="Wayne K.J."/>
            <person name="Tettelin H."/>
            <person name="Glass J.I."/>
            <person name="Rusch D."/>
            <person name="Podicherti R."/>
            <person name="Tsui H.-C.T."/>
            <person name="Winkler M.E."/>
        </authorList>
    </citation>
    <scope>NUCLEOTIDE SEQUENCE</scope>
</reference>
<gene>
    <name evidence="2" type="ORF">METZ01_LOCUS241649</name>
</gene>
<evidence type="ECO:0008006" key="3">
    <source>
        <dbReference type="Google" id="ProtNLM"/>
    </source>
</evidence>
<dbReference type="InterPro" id="IPR042098">
    <property type="entry name" value="TauD-like_sf"/>
</dbReference>
<accession>A0A382HNX7</accession>
<sequence length="45" mass="5134">MPRVDYTTFDLHPLTMALGAEIHGVDLGREVAEDQFDEIRRAFAE</sequence>
<dbReference type="EMBL" id="UINC01062307">
    <property type="protein sequence ID" value="SVB88795.1"/>
    <property type="molecule type" value="Genomic_DNA"/>
</dbReference>
<dbReference type="SUPFAM" id="SSF51197">
    <property type="entry name" value="Clavaminate synthase-like"/>
    <property type="match status" value="1"/>
</dbReference>
<feature type="non-terminal residue" evidence="2">
    <location>
        <position position="45"/>
    </location>
</feature>